<dbReference type="SUPFAM" id="SSF109604">
    <property type="entry name" value="HD-domain/PDEase-like"/>
    <property type="match status" value="1"/>
</dbReference>
<dbReference type="Pfam" id="PF01966">
    <property type="entry name" value="HD"/>
    <property type="match status" value="1"/>
</dbReference>
<dbReference type="AlphaFoldDB" id="A0A1M6CKF8"/>
<dbReference type="PANTHER" id="PTHR35795">
    <property type="entry name" value="SLR1885 PROTEIN"/>
    <property type="match status" value="1"/>
</dbReference>
<keyword evidence="2" id="KW-0378">Hydrolase</keyword>
<dbReference type="PANTHER" id="PTHR35795:SF1">
    <property type="entry name" value="BIS(5'-NUCLEOSYL)-TETRAPHOSPHATASE, SYMMETRICAL"/>
    <property type="match status" value="1"/>
</dbReference>
<dbReference type="InterPro" id="IPR006674">
    <property type="entry name" value="HD_domain"/>
</dbReference>
<evidence type="ECO:0000313" key="3">
    <source>
        <dbReference type="Proteomes" id="UP000184442"/>
    </source>
</evidence>
<organism evidence="2 3">
    <name type="scientific">Lutispora thermophila DSM 19022</name>
    <dbReference type="NCBI Taxonomy" id="1122184"/>
    <lineage>
        <taxon>Bacteria</taxon>
        <taxon>Bacillati</taxon>
        <taxon>Bacillota</taxon>
        <taxon>Clostridia</taxon>
        <taxon>Lutisporales</taxon>
        <taxon>Lutisporaceae</taxon>
        <taxon>Lutispora</taxon>
    </lineage>
</organism>
<dbReference type="GO" id="GO:0016787">
    <property type="term" value="F:hydrolase activity"/>
    <property type="evidence" value="ECO:0007669"/>
    <property type="project" value="UniProtKB-KW"/>
</dbReference>
<evidence type="ECO:0000259" key="1">
    <source>
        <dbReference type="Pfam" id="PF01966"/>
    </source>
</evidence>
<dbReference type="RefSeq" id="WP_084524356.1">
    <property type="nucleotide sequence ID" value="NZ_FQZS01000005.1"/>
</dbReference>
<dbReference type="STRING" id="1122184.SAMN02745176_00818"/>
<protein>
    <submittedName>
        <fullName evidence="2">Putative HD superfamily hydrolase of NAD metabolism</fullName>
    </submittedName>
</protein>
<proteinExistence type="predicted"/>
<dbReference type="Gene3D" id="1.10.3210.10">
    <property type="entry name" value="Hypothetical protein af1432"/>
    <property type="match status" value="1"/>
</dbReference>
<evidence type="ECO:0000313" key="2">
    <source>
        <dbReference type="EMBL" id="SHI61351.1"/>
    </source>
</evidence>
<feature type="domain" description="HD" evidence="1">
    <location>
        <begin position="10"/>
        <end position="104"/>
    </location>
</feature>
<dbReference type="Proteomes" id="UP000184442">
    <property type="component" value="Unassembled WGS sequence"/>
</dbReference>
<gene>
    <name evidence="2" type="ORF">SAMN02745176_00818</name>
</gene>
<sequence length="104" mass="11494">MKPKNAYNFGMDEHKAFVAGCLHDLCNLFSDDKKIAICNELGISILPEEHIDPSLLHSKISKVMAAELFSVEDKEALSAIECHSTLKANADIMDMILFVADKIS</sequence>
<accession>A0A1M6CKF8</accession>
<keyword evidence="3" id="KW-1185">Reference proteome</keyword>
<name>A0A1M6CKF8_9FIRM</name>
<dbReference type="EMBL" id="FQZS01000005">
    <property type="protein sequence ID" value="SHI61351.1"/>
    <property type="molecule type" value="Genomic_DNA"/>
</dbReference>
<dbReference type="InterPro" id="IPR051094">
    <property type="entry name" value="Diverse_Catalytic_Enzymes"/>
</dbReference>
<dbReference type="OrthoDB" id="5295945at2"/>
<reference evidence="2 3" key="1">
    <citation type="submission" date="2016-11" db="EMBL/GenBank/DDBJ databases">
        <authorList>
            <person name="Jaros S."/>
            <person name="Januszkiewicz K."/>
            <person name="Wedrychowicz H."/>
        </authorList>
    </citation>
    <scope>NUCLEOTIDE SEQUENCE [LARGE SCALE GENOMIC DNA]</scope>
    <source>
        <strain evidence="2 3">DSM 19022</strain>
    </source>
</reference>